<evidence type="ECO:0000256" key="7">
    <source>
        <dbReference type="ARBA" id="ARBA00030046"/>
    </source>
</evidence>
<evidence type="ECO:0000256" key="5">
    <source>
        <dbReference type="ARBA" id="ARBA00022679"/>
    </source>
</evidence>
<accession>A0ABN6L939</accession>
<name>A0ABN6L939_9BACT</name>
<dbReference type="RefSeq" id="WP_338396949.1">
    <property type="nucleotide sequence ID" value="NZ_AP025292.1"/>
</dbReference>
<dbReference type="InterPro" id="IPR013792">
    <property type="entry name" value="RNA3'P_cycl/enolpyr_Trfase_a/b"/>
</dbReference>
<evidence type="ECO:0000256" key="3">
    <source>
        <dbReference type="ARBA" id="ARBA00012450"/>
    </source>
</evidence>
<gene>
    <name evidence="10" type="primary">aroA</name>
    <name evidence="10" type="ORF">PEPS_19700</name>
</gene>
<dbReference type="PANTHER" id="PTHR21090:SF5">
    <property type="entry name" value="PENTAFUNCTIONAL AROM POLYPEPTIDE"/>
    <property type="match status" value="1"/>
</dbReference>
<protein>
    <recommendedName>
        <fullName evidence="3">3-phosphoshikimate 1-carboxyvinyltransferase</fullName>
        <ecNumber evidence="3">2.5.1.19</ecNumber>
    </recommendedName>
    <alternativeName>
        <fullName evidence="7">5-enolpyruvylshikimate-3-phosphate synthase</fullName>
    </alternativeName>
</protein>
<proteinExistence type="inferred from homology"/>
<organism evidence="10 11">
    <name type="scientific">Persicobacter psychrovividus</name>
    <dbReference type="NCBI Taxonomy" id="387638"/>
    <lineage>
        <taxon>Bacteria</taxon>
        <taxon>Pseudomonadati</taxon>
        <taxon>Bacteroidota</taxon>
        <taxon>Cytophagia</taxon>
        <taxon>Cytophagales</taxon>
        <taxon>Persicobacteraceae</taxon>
        <taxon>Persicobacter</taxon>
    </lineage>
</organism>
<evidence type="ECO:0000313" key="11">
    <source>
        <dbReference type="Proteomes" id="UP001354989"/>
    </source>
</evidence>
<comment type="catalytic activity">
    <reaction evidence="8">
        <text>3-phosphoshikimate + phosphoenolpyruvate = 5-O-(1-carboxyvinyl)-3-phosphoshikimate + phosphate</text>
        <dbReference type="Rhea" id="RHEA:21256"/>
        <dbReference type="ChEBI" id="CHEBI:43474"/>
        <dbReference type="ChEBI" id="CHEBI:57701"/>
        <dbReference type="ChEBI" id="CHEBI:58702"/>
        <dbReference type="ChEBI" id="CHEBI:145989"/>
        <dbReference type="EC" id="2.5.1.19"/>
    </reaction>
    <physiologicalReaction direction="left-to-right" evidence="8">
        <dbReference type="Rhea" id="RHEA:21257"/>
    </physiologicalReaction>
</comment>
<evidence type="ECO:0000256" key="4">
    <source>
        <dbReference type="ARBA" id="ARBA00022605"/>
    </source>
</evidence>
<evidence type="ECO:0000256" key="2">
    <source>
        <dbReference type="ARBA" id="ARBA00009948"/>
    </source>
</evidence>
<dbReference type="Gene3D" id="3.65.10.10">
    <property type="entry name" value="Enolpyruvate transferase domain"/>
    <property type="match status" value="3"/>
</dbReference>
<keyword evidence="11" id="KW-1185">Reference proteome</keyword>
<reference evidence="10 11" key="1">
    <citation type="submission" date="2021-12" db="EMBL/GenBank/DDBJ databases">
        <title>Genome sequencing of bacteria with rrn-lacking chromosome and rrn-plasmid.</title>
        <authorList>
            <person name="Anda M."/>
            <person name="Iwasaki W."/>
        </authorList>
    </citation>
    <scope>NUCLEOTIDE SEQUENCE [LARGE SCALE GENOMIC DNA]</scope>
    <source>
        <strain evidence="10 11">NBRC 101262</strain>
    </source>
</reference>
<evidence type="ECO:0000313" key="10">
    <source>
        <dbReference type="EMBL" id="BDC99689.1"/>
    </source>
</evidence>
<feature type="domain" description="Enolpyruvate transferase" evidence="9">
    <location>
        <begin position="65"/>
        <end position="402"/>
    </location>
</feature>
<dbReference type="InterPro" id="IPR036968">
    <property type="entry name" value="Enolpyruvate_Tfrase_sf"/>
</dbReference>
<dbReference type="PIRSF" id="PIRSF000505">
    <property type="entry name" value="EPSPS"/>
    <property type="match status" value="1"/>
</dbReference>
<sequence length="407" mass="45552">MLSLTKKSLTKGATVPMEASKSECNRALVINALAEKPAKLNNISNARDSQTMIRLLREDQEIWDVLDAGTTMRFLTAYAAITNRKKIMTGTARMQERPIGILVDALRSLGADIEYLKNDGFPPFKIKSFDQQKADTLEMRGDTSSQYISAILMTAPLLPKGLKLNLTGDVNSRPYIEMTIDLMRQFGVEVKEINERSFEISPQSYTASAFSVESDWSGASYWFSAVALQKDSELFLRGLKEHSTQGDKAIIELMNPLGVSARFEEGGLRIWNHGEVTKNPVVFDFNKCPDLAQTVAVTCAALNVTAHFKGVQSLRIKETDRTLALQEQLAKFGVTVSPINDPFEFMITPNADGFPTKIKPVINTYEDHRMAMAFAPLCLLMELEIEEEEVVKKSYPDFWQDLEKVTV</sequence>
<evidence type="ECO:0000256" key="6">
    <source>
        <dbReference type="ARBA" id="ARBA00023141"/>
    </source>
</evidence>
<keyword evidence="4" id="KW-0028">Amino-acid biosynthesis</keyword>
<comment type="pathway">
    <text evidence="1">Metabolic intermediate biosynthesis; chorismate biosynthesis; chorismate from D-erythrose 4-phosphate and phosphoenolpyruvate: step 6/7.</text>
</comment>
<evidence type="ECO:0000259" key="9">
    <source>
        <dbReference type="Pfam" id="PF00275"/>
    </source>
</evidence>
<dbReference type="EMBL" id="AP025292">
    <property type="protein sequence ID" value="BDC99689.1"/>
    <property type="molecule type" value="Genomic_DNA"/>
</dbReference>
<dbReference type="Proteomes" id="UP001354989">
    <property type="component" value="Chromosome"/>
</dbReference>
<keyword evidence="5" id="KW-0808">Transferase</keyword>
<dbReference type="InterPro" id="IPR001986">
    <property type="entry name" value="Enolpyruvate_Tfrase_dom"/>
</dbReference>
<dbReference type="EC" id="2.5.1.19" evidence="3"/>
<evidence type="ECO:0000256" key="8">
    <source>
        <dbReference type="ARBA" id="ARBA00044633"/>
    </source>
</evidence>
<dbReference type="PANTHER" id="PTHR21090">
    <property type="entry name" value="AROM/DEHYDROQUINATE SYNTHASE"/>
    <property type="match status" value="1"/>
</dbReference>
<dbReference type="InterPro" id="IPR006264">
    <property type="entry name" value="EPSP_synthase"/>
</dbReference>
<keyword evidence="6" id="KW-0057">Aromatic amino acid biosynthesis</keyword>
<evidence type="ECO:0000256" key="1">
    <source>
        <dbReference type="ARBA" id="ARBA00004811"/>
    </source>
</evidence>
<dbReference type="Pfam" id="PF00275">
    <property type="entry name" value="EPSP_synthase"/>
    <property type="match status" value="1"/>
</dbReference>
<dbReference type="SUPFAM" id="SSF55205">
    <property type="entry name" value="EPT/RTPC-like"/>
    <property type="match status" value="1"/>
</dbReference>
<comment type="similarity">
    <text evidence="2">Belongs to the EPSP synthase family.</text>
</comment>
<dbReference type="CDD" id="cd01556">
    <property type="entry name" value="EPSP_synthase"/>
    <property type="match status" value="1"/>
</dbReference>